<dbReference type="Gene3D" id="3.10.100.10">
    <property type="entry name" value="Mannose-Binding Protein A, subunit A"/>
    <property type="match status" value="1"/>
</dbReference>
<accession>A0A8C4IHP9</accession>
<dbReference type="Ensembl" id="ENSDLAT00005059259.2">
    <property type="protein sequence ID" value="ENSDLAP00005055826.2"/>
    <property type="gene ID" value="ENSDLAG00005023761.2"/>
</dbReference>
<dbReference type="InterPro" id="IPR016186">
    <property type="entry name" value="C-type_lectin-like/link_sf"/>
</dbReference>
<evidence type="ECO:0000313" key="4">
    <source>
        <dbReference type="Proteomes" id="UP000694389"/>
    </source>
</evidence>
<keyword evidence="4" id="KW-1185">Reference proteome</keyword>
<dbReference type="Proteomes" id="UP000694389">
    <property type="component" value="Unassembled WGS sequence"/>
</dbReference>
<evidence type="ECO:0000259" key="2">
    <source>
        <dbReference type="PROSITE" id="PS50041"/>
    </source>
</evidence>
<dbReference type="InterPro" id="IPR001304">
    <property type="entry name" value="C-type_lectin-like"/>
</dbReference>
<dbReference type="InterPro" id="IPR018378">
    <property type="entry name" value="C-type_lectin_CS"/>
</dbReference>
<dbReference type="SMART" id="SM00034">
    <property type="entry name" value="CLECT"/>
    <property type="match status" value="1"/>
</dbReference>
<dbReference type="Pfam" id="PF00059">
    <property type="entry name" value="Lectin_C"/>
    <property type="match status" value="1"/>
</dbReference>
<organism evidence="3 4">
    <name type="scientific">Dicentrarchus labrax</name>
    <name type="common">European seabass</name>
    <name type="synonym">Morone labrax</name>
    <dbReference type="NCBI Taxonomy" id="13489"/>
    <lineage>
        <taxon>Eukaryota</taxon>
        <taxon>Metazoa</taxon>
        <taxon>Chordata</taxon>
        <taxon>Craniata</taxon>
        <taxon>Vertebrata</taxon>
        <taxon>Euteleostomi</taxon>
        <taxon>Actinopterygii</taxon>
        <taxon>Neopterygii</taxon>
        <taxon>Teleostei</taxon>
        <taxon>Neoteleostei</taxon>
        <taxon>Acanthomorphata</taxon>
        <taxon>Eupercaria</taxon>
        <taxon>Moronidae</taxon>
        <taxon>Dicentrarchus</taxon>
    </lineage>
</organism>
<dbReference type="PANTHER" id="PTHR22803">
    <property type="entry name" value="MANNOSE, PHOSPHOLIPASE, LECTIN RECEPTOR RELATED"/>
    <property type="match status" value="1"/>
</dbReference>
<name>A0A8C4IHP9_DICLA</name>
<reference evidence="3" key="1">
    <citation type="submission" date="2025-08" db="UniProtKB">
        <authorList>
            <consortium name="Ensembl"/>
        </authorList>
    </citation>
    <scope>IDENTIFICATION</scope>
</reference>
<proteinExistence type="predicted"/>
<dbReference type="PROSITE" id="PS00615">
    <property type="entry name" value="C_TYPE_LECTIN_1"/>
    <property type="match status" value="1"/>
</dbReference>
<evidence type="ECO:0000313" key="3">
    <source>
        <dbReference type="Ensembl" id="ENSDLAP00005055826.2"/>
    </source>
</evidence>
<dbReference type="InterPro" id="IPR050111">
    <property type="entry name" value="C-type_lectin/snaclec_domain"/>
</dbReference>
<dbReference type="AlphaFoldDB" id="A0A8C4IHP9"/>
<dbReference type="InterPro" id="IPR016187">
    <property type="entry name" value="CTDL_fold"/>
</dbReference>
<reference evidence="3" key="2">
    <citation type="submission" date="2025-09" db="UniProtKB">
        <authorList>
            <consortium name="Ensembl"/>
        </authorList>
    </citation>
    <scope>IDENTIFICATION</scope>
</reference>
<evidence type="ECO:0000256" key="1">
    <source>
        <dbReference type="ARBA" id="ARBA00023157"/>
    </source>
</evidence>
<dbReference type="GeneTree" id="ENSGT00940000161814"/>
<sequence length="145" mass="16821">VRYFNVFYEKPVSGFQTENCSEGWKMFKDRCYLFSTESGTWDKAREDCRNRGADLAVIKSEEEQNDLMKDKVPSGHQMWIGLYRDTWSWSDGSVHSFTNWAPSSPSISTEHSCAFSKLGKWYNLNCSIELNFVCYTGEIDLHTLL</sequence>
<dbReference type="SUPFAM" id="SSF56436">
    <property type="entry name" value="C-type lectin-like"/>
    <property type="match status" value="1"/>
</dbReference>
<keyword evidence="1" id="KW-1015">Disulfide bond</keyword>
<protein>
    <recommendedName>
        <fullName evidence="2">C-type lectin domain-containing protein</fullName>
    </recommendedName>
</protein>
<feature type="domain" description="C-type lectin" evidence="2">
    <location>
        <begin position="27"/>
        <end position="135"/>
    </location>
</feature>
<dbReference type="PROSITE" id="PS50041">
    <property type="entry name" value="C_TYPE_LECTIN_2"/>
    <property type="match status" value="1"/>
</dbReference>
<dbReference type="CDD" id="cd00037">
    <property type="entry name" value="CLECT"/>
    <property type="match status" value="1"/>
</dbReference>